<comment type="caution">
    <text evidence="2">The sequence shown here is derived from an EMBL/GenBank/DDBJ whole genome shotgun (WGS) entry which is preliminary data.</text>
</comment>
<evidence type="ECO:0000313" key="2">
    <source>
        <dbReference type="EMBL" id="GEM44961.1"/>
    </source>
</evidence>
<sequence length="273" mass="30525">MIMDQLNVSLPVKAFSSLVPSPRGVFVLHHGYAEHVHRYQHLVDLVNSLGFHAFGFDQRGHGQTTTPPTGLVEDFDRHVQDSLEFRVFLREQYPHLPVVLFGHSMGGLLAVRSAEANPKGIDGVILSSPALLIGTDTPPFMKTLSTVLSQISPGLQVLPLDSKKISRHAHVVTAYDTDPLVYHGKVKARTGAEMLRASANVWYGTAQWQHRTLIFHGTQDGLADIEGSRRFYAEIRSEDKTFREFEGGYHELLNDQVAEEAFGLIRDWLSARF</sequence>
<keyword evidence="3" id="KW-1185">Reference proteome</keyword>
<keyword evidence="2" id="KW-0378">Hydrolase</keyword>
<dbReference type="InterPro" id="IPR029058">
    <property type="entry name" value="AB_hydrolase_fold"/>
</dbReference>
<name>A0A511MX72_DEIC1</name>
<dbReference type="SUPFAM" id="SSF53474">
    <property type="entry name" value="alpha/beta-Hydrolases"/>
    <property type="match status" value="1"/>
</dbReference>
<evidence type="ECO:0000259" key="1">
    <source>
        <dbReference type="Pfam" id="PF12146"/>
    </source>
</evidence>
<dbReference type="InterPro" id="IPR022742">
    <property type="entry name" value="Hydrolase_4"/>
</dbReference>
<reference evidence="2 3" key="1">
    <citation type="submission" date="2019-07" db="EMBL/GenBank/DDBJ databases">
        <title>Whole genome shotgun sequence of Deinococcus cellulosilyticus NBRC 106333.</title>
        <authorList>
            <person name="Hosoyama A."/>
            <person name="Uohara A."/>
            <person name="Ohji S."/>
            <person name="Ichikawa N."/>
        </authorList>
    </citation>
    <scope>NUCLEOTIDE SEQUENCE [LARGE SCALE GENOMIC DNA]</scope>
    <source>
        <strain evidence="2 3">NBRC 106333</strain>
    </source>
</reference>
<organism evidence="2 3">
    <name type="scientific">Deinococcus cellulosilyticus (strain DSM 18568 / NBRC 106333 / KACC 11606 / 5516J-15)</name>
    <dbReference type="NCBI Taxonomy" id="1223518"/>
    <lineage>
        <taxon>Bacteria</taxon>
        <taxon>Thermotogati</taxon>
        <taxon>Deinococcota</taxon>
        <taxon>Deinococci</taxon>
        <taxon>Deinococcales</taxon>
        <taxon>Deinococcaceae</taxon>
        <taxon>Deinococcus</taxon>
    </lineage>
</organism>
<dbReference type="Gene3D" id="3.40.50.1820">
    <property type="entry name" value="alpha/beta hydrolase"/>
    <property type="match status" value="1"/>
</dbReference>
<dbReference type="AlphaFoldDB" id="A0A511MX72"/>
<gene>
    <name evidence="2" type="ORF">DC3_05960</name>
</gene>
<evidence type="ECO:0000313" key="3">
    <source>
        <dbReference type="Proteomes" id="UP000321306"/>
    </source>
</evidence>
<dbReference type="PRINTS" id="PR00111">
    <property type="entry name" value="ABHYDROLASE"/>
</dbReference>
<dbReference type="Proteomes" id="UP000321306">
    <property type="component" value="Unassembled WGS sequence"/>
</dbReference>
<dbReference type="EMBL" id="BJXB01000002">
    <property type="protein sequence ID" value="GEM44961.1"/>
    <property type="molecule type" value="Genomic_DNA"/>
</dbReference>
<dbReference type="GO" id="GO:0016787">
    <property type="term" value="F:hydrolase activity"/>
    <property type="evidence" value="ECO:0007669"/>
    <property type="project" value="UniProtKB-KW"/>
</dbReference>
<dbReference type="InterPro" id="IPR051044">
    <property type="entry name" value="MAG_DAG_Lipase"/>
</dbReference>
<protein>
    <submittedName>
        <fullName evidence="2">Hydrolase</fullName>
    </submittedName>
</protein>
<dbReference type="InterPro" id="IPR000073">
    <property type="entry name" value="AB_hydrolase_1"/>
</dbReference>
<dbReference type="Pfam" id="PF12146">
    <property type="entry name" value="Hydrolase_4"/>
    <property type="match status" value="1"/>
</dbReference>
<feature type="domain" description="Serine aminopeptidase S33" evidence="1">
    <location>
        <begin position="21"/>
        <end position="256"/>
    </location>
</feature>
<proteinExistence type="predicted"/>
<accession>A0A511MX72</accession>
<dbReference type="PANTHER" id="PTHR11614">
    <property type="entry name" value="PHOSPHOLIPASE-RELATED"/>
    <property type="match status" value="1"/>
</dbReference>